<dbReference type="InterPro" id="IPR004038">
    <property type="entry name" value="Ribosomal_eL8/eL30/eS12/Gad45"/>
</dbReference>
<organism evidence="2 3">
    <name type="scientific">Fructilactobacillus sanfranciscensis</name>
    <name type="common">Lactobacillus sanfranciscensis</name>
    <dbReference type="NCBI Taxonomy" id="1625"/>
    <lineage>
        <taxon>Bacteria</taxon>
        <taxon>Bacillati</taxon>
        <taxon>Bacillota</taxon>
        <taxon>Bacilli</taxon>
        <taxon>Lactobacillales</taxon>
        <taxon>Lactobacillaceae</taxon>
        <taxon>Fructilactobacillus</taxon>
    </lineage>
</organism>
<reference evidence="2 3" key="1">
    <citation type="submission" date="2018-05" db="EMBL/GenBank/DDBJ databases">
        <title>Lactobacillus sanfranciscensis Ah4 draft denome sequence.</title>
        <authorList>
            <person name="Zhang G."/>
        </authorList>
    </citation>
    <scope>NUCLEOTIDE SEQUENCE [LARGE SCALE GENOMIC DNA]</scope>
    <source>
        <strain evidence="2 3">Ah4</strain>
    </source>
</reference>
<protein>
    <recommendedName>
        <fullName evidence="1">Ribosomal protein eL8/eL30/eS12/Gadd45 domain-containing protein</fullName>
    </recommendedName>
</protein>
<comment type="caution">
    <text evidence="2">The sequence shown here is derived from an EMBL/GenBank/DDBJ whole genome shotgun (WGS) entry which is preliminary data.</text>
</comment>
<sequence>MTNYNQILNLLGIARRAGKIVSGEGIVLNAIKKGKVKFLLIASDTGASTTKKFLNKTDFYNVPFNHEITKRDLSDAIGQSRTIVGITDNGFARKLNELNE</sequence>
<accession>A0A5C4TKK8</accession>
<proteinExistence type="predicted"/>
<dbReference type="InterPro" id="IPR029064">
    <property type="entry name" value="Ribosomal_eL30-like_sf"/>
</dbReference>
<dbReference type="Gene3D" id="3.30.1330.30">
    <property type="match status" value="1"/>
</dbReference>
<evidence type="ECO:0000313" key="3">
    <source>
        <dbReference type="Proteomes" id="UP000313312"/>
    </source>
</evidence>
<name>A0A5C4TKK8_FRUSA</name>
<feature type="domain" description="Ribosomal protein eL8/eL30/eS12/Gadd45" evidence="1">
    <location>
        <begin position="6"/>
        <end position="95"/>
    </location>
</feature>
<evidence type="ECO:0000259" key="1">
    <source>
        <dbReference type="Pfam" id="PF01248"/>
    </source>
</evidence>
<evidence type="ECO:0000313" key="2">
    <source>
        <dbReference type="EMBL" id="TNK90817.1"/>
    </source>
</evidence>
<dbReference type="AlphaFoldDB" id="A0A5C4TKK8"/>
<dbReference type="EMBL" id="QFCR01000004">
    <property type="protein sequence ID" value="TNK90817.1"/>
    <property type="molecule type" value="Genomic_DNA"/>
</dbReference>
<dbReference type="Proteomes" id="UP000313312">
    <property type="component" value="Unassembled WGS sequence"/>
</dbReference>
<dbReference type="SUPFAM" id="SSF55315">
    <property type="entry name" value="L30e-like"/>
    <property type="match status" value="1"/>
</dbReference>
<gene>
    <name evidence="2" type="ORF">DID87_02495</name>
</gene>
<dbReference type="OMA" id="ASMNTQK"/>
<dbReference type="RefSeq" id="WP_014082084.1">
    <property type="nucleotide sequence ID" value="NZ_JARBFC010000007.1"/>
</dbReference>
<dbReference type="Pfam" id="PF01248">
    <property type="entry name" value="Ribosomal_L7Ae"/>
    <property type="match status" value="1"/>
</dbReference>